<organism evidence="1 2">
    <name type="scientific">Lagenidium giganteum</name>
    <dbReference type="NCBI Taxonomy" id="4803"/>
    <lineage>
        <taxon>Eukaryota</taxon>
        <taxon>Sar</taxon>
        <taxon>Stramenopiles</taxon>
        <taxon>Oomycota</taxon>
        <taxon>Peronosporomycetes</taxon>
        <taxon>Pythiales</taxon>
        <taxon>Pythiaceae</taxon>
    </lineage>
</organism>
<proteinExistence type="predicted"/>
<keyword evidence="2" id="KW-1185">Reference proteome</keyword>
<evidence type="ECO:0000313" key="1">
    <source>
        <dbReference type="EMBL" id="DAZ94372.1"/>
    </source>
</evidence>
<evidence type="ECO:0000313" key="2">
    <source>
        <dbReference type="Proteomes" id="UP001146120"/>
    </source>
</evidence>
<reference evidence="1" key="2">
    <citation type="journal article" date="2023" name="Microbiol Resour">
        <title>Decontamination and Annotation of the Draft Genome Sequence of the Oomycete Lagenidium giganteum ARSEF 373.</title>
        <authorList>
            <person name="Morgan W.R."/>
            <person name="Tartar A."/>
        </authorList>
    </citation>
    <scope>NUCLEOTIDE SEQUENCE</scope>
    <source>
        <strain evidence="1">ARSEF 373</strain>
    </source>
</reference>
<accession>A0AAV2YHA1</accession>
<gene>
    <name evidence="1" type="ORF">N0F65_001106</name>
</gene>
<dbReference type="Proteomes" id="UP001146120">
    <property type="component" value="Unassembled WGS sequence"/>
</dbReference>
<comment type="caution">
    <text evidence="1">The sequence shown here is derived from an EMBL/GenBank/DDBJ whole genome shotgun (WGS) entry which is preliminary data.</text>
</comment>
<name>A0AAV2YHA1_9STRA</name>
<protein>
    <submittedName>
        <fullName evidence="1">Uncharacterized protein</fullName>
    </submittedName>
</protein>
<dbReference type="AlphaFoldDB" id="A0AAV2YHA1"/>
<reference evidence="1" key="1">
    <citation type="submission" date="2022-11" db="EMBL/GenBank/DDBJ databases">
        <authorList>
            <person name="Morgan W.R."/>
            <person name="Tartar A."/>
        </authorList>
    </citation>
    <scope>NUCLEOTIDE SEQUENCE</scope>
    <source>
        <strain evidence="1">ARSEF 373</strain>
    </source>
</reference>
<dbReference type="EMBL" id="DAKRPA010000254">
    <property type="protein sequence ID" value="DAZ94372.1"/>
    <property type="molecule type" value="Genomic_DNA"/>
</dbReference>
<sequence>MATNPTYNPYRAALVLRS</sequence>